<evidence type="ECO:0000313" key="7">
    <source>
        <dbReference type="EMBL" id="CUU59674.1"/>
    </source>
</evidence>
<dbReference type="SUPFAM" id="SSF49265">
    <property type="entry name" value="Fibronectin type III"/>
    <property type="match status" value="1"/>
</dbReference>
<evidence type="ECO:0000256" key="1">
    <source>
        <dbReference type="ARBA" id="ARBA00023295"/>
    </source>
</evidence>
<dbReference type="SMART" id="SM00060">
    <property type="entry name" value="FN3"/>
    <property type="match status" value="2"/>
</dbReference>
<feature type="domain" description="Fibronectin type-III" evidence="6">
    <location>
        <begin position="679"/>
        <end position="775"/>
    </location>
</feature>
<dbReference type="InterPro" id="IPR013783">
    <property type="entry name" value="Ig-like_fold"/>
</dbReference>
<dbReference type="InterPro" id="IPR013320">
    <property type="entry name" value="ConA-like_dom_sf"/>
</dbReference>
<reference evidence="8" key="1">
    <citation type="submission" date="2015-11" db="EMBL/GenBank/DDBJ databases">
        <authorList>
            <person name="Varghese N."/>
        </authorList>
    </citation>
    <scope>NUCLEOTIDE SEQUENCE [LARGE SCALE GENOMIC DNA]</scope>
    <source>
        <strain evidence="8">DSM 45899</strain>
    </source>
</reference>
<dbReference type="InterPro" id="IPR047589">
    <property type="entry name" value="DUF11_rpt"/>
</dbReference>
<proteinExistence type="predicted"/>
<dbReference type="EMBL" id="FAOZ01000030">
    <property type="protein sequence ID" value="CUU59674.1"/>
    <property type="molecule type" value="Genomic_DNA"/>
</dbReference>
<feature type="domain" description="PKD" evidence="5">
    <location>
        <begin position="773"/>
        <end position="862"/>
    </location>
</feature>
<dbReference type="RefSeq" id="WP_091283914.1">
    <property type="nucleotide sequence ID" value="NZ_FAOZ01000030.1"/>
</dbReference>
<dbReference type="InterPro" id="IPR012291">
    <property type="entry name" value="CBM2_carb-bd_dom_sf"/>
</dbReference>
<feature type="signal peptide" evidence="4">
    <location>
        <begin position="1"/>
        <end position="32"/>
    </location>
</feature>
<dbReference type="GO" id="GO:0016020">
    <property type="term" value="C:membrane"/>
    <property type="evidence" value="ECO:0007669"/>
    <property type="project" value="InterPro"/>
</dbReference>
<dbReference type="PRINTS" id="PR00014">
    <property type="entry name" value="FNTYPEIII"/>
</dbReference>
<accession>A0A0S4QYZ6</accession>
<dbReference type="NCBIfam" id="TIGR01451">
    <property type="entry name" value="B_ant_repeat"/>
    <property type="match status" value="8"/>
</dbReference>
<evidence type="ECO:0000256" key="4">
    <source>
        <dbReference type="SAM" id="SignalP"/>
    </source>
</evidence>
<dbReference type="InterPro" id="IPR000601">
    <property type="entry name" value="PKD_dom"/>
</dbReference>
<dbReference type="InterPro" id="IPR015919">
    <property type="entry name" value="Cadherin-like_sf"/>
</dbReference>
<name>A0A0S4QYZ6_9ACTN</name>
<keyword evidence="2" id="KW-0119">Carbohydrate metabolism</keyword>
<feature type="compositionally biased region" description="Polar residues" evidence="3">
    <location>
        <begin position="1649"/>
        <end position="1658"/>
    </location>
</feature>
<dbReference type="PANTHER" id="PTHR34819">
    <property type="entry name" value="LARGE CYSTEINE-RICH PERIPLASMIC PROTEIN OMCB"/>
    <property type="match status" value="1"/>
</dbReference>
<keyword evidence="2" id="KW-0624">Polysaccharide degradation</keyword>
<dbReference type="GO" id="GO:0000272">
    <property type="term" value="P:polysaccharide catabolic process"/>
    <property type="evidence" value="ECO:0007669"/>
    <property type="project" value="UniProtKB-KW"/>
</dbReference>
<keyword evidence="1" id="KW-0378">Hydrolase</keyword>
<feature type="region of interest" description="Disordered" evidence="3">
    <location>
        <begin position="1642"/>
        <end position="1667"/>
    </location>
</feature>
<dbReference type="CDD" id="cd00063">
    <property type="entry name" value="FN3"/>
    <property type="match status" value="1"/>
</dbReference>
<dbReference type="Proteomes" id="UP000198802">
    <property type="component" value="Unassembled WGS sequence"/>
</dbReference>
<dbReference type="GO" id="GO:0005509">
    <property type="term" value="F:calcium ion binding"/>
    <property type="evidence" value="ECO:0007669"/>
    <property type="project" value="InterPro"/>
</dbReference>
<dbReference type="GO" id="GO:0004553">
    <property type="term" value="F:hydrolase activity, hydrolyzing O-glycosyl compounds"/>
    <property type="evidence" value="ECO:0007669"/>
    <property type="project" value="InterPro"/>
</dbReference>
<dbReference type="InterPro" id="IPR003961">
    <property type="entry name" value="FN3_dom"/>
</dbReference>
<evidence type="ECO:0000256" key="3">
    <source>
        <dbReference type="SAM" id="MobiDB-lite"/>
    </source>
</evidence>
<dbReference type="Gene3D" id="2.60.40.290">
    <property type="match status" value="1"/>
</dbReference>
<dbReference type="Gene3D" id="2.60.40.10">
    <property type="entry name" value="Immunoglobulins"/>
    <property type="match status" value="11"/>
</dbReference>
<dbReference type="Pfam" id="PF05345">
    <property type="entry name" value="He_PIG"/>
    <property type="match status" value="3"/>
</dbReference>
<dbReference type="InterPro" id="IPR036116">
    <property type="entry name" value="FN3_sf"/>
</dbReference>
<keyword evidence="1" id="KW-0326">Glycosidase</keyword>
<organism evidence="7 8">
    <name type="scientific">Parafrankia irregularis</name>
    <dbReference type="NCBI Taxonomy" id="795642"/>
    <lineage>
        <taxon>Bacteria</taxon>
        <taxon>Bacillati</taxon>
        <taxon>Actinomycetota</taxon>
        <taxon>Actinomycetes</taxon>
        <taxon>Frankiales</taxon>
        <taxon>Frankiaceae</taxon>
        <taxon>Parafrankia</taxon>
    </lineage>
</organism>
<evidence type="ECO:0000259" key="6">
    <source>
        <dbReference type="PROSITE" id="PS50853"/>
    </source>
</evidence>
<sequence>MGRGPERVLVLLVITTLLTGSISMFTSPPALAAGTVVFDQPFHNNTPNGTGAVVLPGLAPGQSGGNAACLTASGNSTIGVLRSCQTEKDTQGSGKLRLTTHSANLVGGVFGATSVPTSRGLVVSFNTYQYGGSSGGDGIGFVLAATDPARPAAPSNLGQSAGALGYSPSRPSAVGLSNAYLGVGVDLYGDFSNNQYEGTNCVDPPYIASGARVPAQVVVRGPGNGTTGYCAVNSTASTTSAAPLNLRTSNRASARVPVKVIINPTGSTIVDDTGTSVGPERYRVEVTPIGGSAVVLTGTLPAAPAGLYPSSSWTDADGVPRQLTFGWVGATGGENDNHEIDEVKVATIDAVPTLTVATTSYNGSSPQPGDPVTYTVTAAVAAGAAVTQPVTVTQTVPVNVVPVGAFGSGWVCEAPSGRNISCTNSNAPFAAGTSLPPITVVAIVTGSGVTPSLIQTTSVSTVGAGDVAPGYTSSTTAGTVPSAPTGLAITPTSGSVSGGGSATVTGTNIAGATAIEIGTTAEQRAGTPVVLLPCQSGPAAGCFTVNPNGSLSISSMPARSTVEAVGVTVVTSGIAGLVPYTYTSVPGTPAAPTATAGVASATVSWVAPSANGSTISSYVVTPSLNGVAQTPVTFDASTTTRTLTGLTVGGSYTFTVRAVNALGNGAASQPSAAVVPYNVPAAPSITAVSAGSQSATLTWSTPANNSSPITGYVVTPFINGVAQAPQTFTGTATTRTVTGLTGGTTYTFTVAAVNAAGTGPASAISSPVTANVSPGLTNPAPPAGEVGAAYTVQFTTTGGTSPFTWSLSSGSLPPGLILNAATGLVTGTPTTPGDYPFTLRVVDASGQSATQNLTIAIASAPTLPFPAPPAGEVGVAYSQQLTVSGGTSPFVWSVSAGALPAGLTLNPSTGLLSGTPTTAGTASFAVRVTDAFNQSATRSLTLTIAAPPSLTFSSLPAAQAGVSYSQQLTVTGGTAPFTWAVSSGSLPPGITLDPSTGLLAGTPTTAGSYPFTVEVTDAFGQTASRAATLSVAAGPLVIAKTASAPSAAQGETVTYTVTTTNTAASPFTGVTFTDALGGVLDDATYNADVSASSGAAAFTGSAVTWTGDLAVGATATVTYSVTVANPGTGDQVLSSSVTSPTVGTICPAGGTDPRCASRVTVSILTLTASSDVSTTIPTGVIRRTFTAVNNGQTPYSGRLFAIGLTDEQDDATYLGDGQATSGQLTADAHNLYWTGNLAPGASVTITASVQVRNPDTGNRMVRTTISSTAQGSNCPPGGTDPACTTTVTVLIPALTITKTANTGGVTPGGTVTYTIQVANTGQAPYTGATVSDSLAALLDHASYNGDATATTGSVTYAAQTLTWTGDLAVGASATITFSITTLSSTTGDGALVNTATSSALGANCPPGGTDPACTAAVQILVPRLTIAKSASAATSTPGGVTTYTVTVTNAGQVPYPAASFTDPLAGVLDDAVYNNDVTATTGTASYAAPVLSWTGALAASASATIVYSVTTDSPAAGDGLLTNTITSPSEGSNCPAGGTDTRCTVTVPIAQLIISSAFDQPTATPGSVIRATTTVTNTGQVPYTGITISSDGTDIGDDVISNGDQTANFGTLSVSAAGGVWSGDIPVGATLVVTATMTIRDPDPGNRVLSGSSTTDAPGSNCPPGGTDPRCSLYATVVVPGLTVGTTANASTALPGGTVAYTTTVTNSGQTPYTGVTVTAGLSGLLDDAVYNADAVASAGTVSLAGSALTWTGDLAVGATATITFSATIRDPDPGDKTVLVTTTSTAAGSSCPQVTTPGCLSGVVVLTPALTIHQTADAATALPGQTVTWTITVANTGQSSYPAATISESLAGILDDAGYNGDAVASTGSVSYTAPTLAWTGALAPGATATITFTTTVGNPAPGDQALTGTVVSTSAGANCPAGGTDPSCTTTVPITAPALLTLTTRTDVPSAPAGDTVTYTITVANGGATPYTGAALTDDLSEVLDQSTYNGDVTASAGTVGITGSTLSWNGNVPASGLVTITFSVTVGTFSDGTLTDQLESGSSGSNCAAGSADPRCTSTVTVSRLAINVTTVSSAVPGQRIAFTATFTNTGATPYSDITVTLASAGIRDDATPTGDQTASSGTLVTIPGQALVWRGPIAVGATVTITASSVINNPDLGDRIVQGAFVTSAPGSNCPPGGTDPACGGAVQVLIPGLTMTTAANTTSAEPGQVVGYTTTITNSGQTPYAGAVVTADLTGALDDAIFNGDAVASAGTPTFAGQTLTWTGDLAVGAVVTVTYSLTVRDPDPGDKVLVTMLASTETGSSCPPNSANAGCLGSVAVLTPALTVTSSVSAATVLPGETVTFTIAISNAGQVPYTGATVTDALADVLDDAAYNGDAAATAGTVDVTGSTLTWTGDLNPDASATVTFSVTVRAQGAGGGDGVLTSTAASAAAGNNCPAGSGDARCSATARISELTIATAIDRTSAGPGDVIHSTITITNTGQVPYPGATVSFGNDDTDNFLTYNGDAAATVGTLTFGPGGVQLTWNGDLAPGQTATITLSVTVNPITQGGVVTNFVESTTPGSTCTAGGTDPACSATLTLLVPQLTIQKTPSTTATLPGGTVTWTITIANTGQTPYTAATLADDLTGLSPDADYNGDATATAGTLTYTEPLLTWTGDLAVGASVTITYSATVHQQILGPHALITTVSSTELGSTCPPDSGNNPSPCRTIVLILIPQLTITKTASTGGTTVAGSPILYTVTVANAGQTPYTGASFTDDLSGVLDDAAYNNDAAATTGTVSYTSPHLTWTGDLAVGASATVTYSVTTALPANGDHTATNVVSSATAGADCLAGGTDTACTATTAILVPALTITKVADRSSAVVGSTIGYTITATNTGEAPYPAASISDDLTGLAGNATWNNDATATTGAVSFTAPVLTWTGSLAVGASVTITYSVTVDPTATPGAALANQAASAAPGSTCTGSGSGPACTATTTIEAQTLSLTDLPTSFTLSGVPNQTVTADHAVTMTVITNSADGYTVSVQGTAPALAGTLPGNDDTIPLDMLSVRATGGGAFQPLSHTTAVLVHSQDVPSAAGGDAISNDYSVDIPFVASDTYSTTLDYIAATQ</sequence>
<dbReference type="SUPFAM" id="SSF49313">
    <property type="entry name" value="Cadherin-like"/>
    <property type="match status" value="3"/>
</dbReference>
<dbReference type="InterPro" id="IPR057687">
    <property type="entry name" value="DUF7927"/>
</dbReference>
<dbReference type="InterPro" id="IPR051172">
    <property type="entry name" value="Chlamydia_OmcB"/>
</dbReference>
<feature type="domain" description="Fibronectin type-III" evidence="6">
    <location>
        <begin position="585"/>
        <end position="678"/>
    </location>
</feature>
<evidence type="ECO:0000256" key="2">
    <source>
        <dbReference type="ARBA" id="ARBA00023326"/>
    </source>
</evidence>
<keyword evidence="4" id="KW-0732">Signal</keyword>
<dbReference type="SUPFAM" id="SSF49899">
    <property type="entry name" value="Concanavalin A-like lectins/glucanases"/>
    <property type="match status" value="1"/>
</dbReference>
<keyword evidence="8" id="KW-1185">Reference proteome</keyword>
<dbReference type="Pfam" id="PF25549">
    <property type="entry name" value="DUF7927"/>
    <property type="match status" value="12"/>
</dbReference>
<gene>
    <name evidence="7" type="ORF">Ga0074812_13054</name>
</gene>
<evidence type="ECO:0000313" key="8">
    <source>
        <dbReference type="Proteomes" id="UP000198802"/>
    </source>
</evidence>
<protein>
    <submittedName>
        <fullName evidence="7">Conserved repeat domain-containing protein</fullName>
    </submittedName>
</protein>
<dbReference type="PROSITE" id="PS50853">
    <property type="entry name" value="FN3"/>
    <property type="match status" value="2"/>
</dbReference>
<dbReference type="Gene3D" id="2.60.120.200">
    <property type="match status" value="1"/>
</dbReference>
<dbReference type="GO" id="GO:0030247">
    <property type="term" value="F:polysaccharide binding"/>
    <property type="evidence" value="ECO:0007669"/>
    <property type="project" value="InterPro"/>
</dbReference>
<dbReference type="Pfam" id="PF00041">
    <property type="entry name" value="fn3"/>
    <property type="match status" value="2"/>
</dbReference>
<feature type="chain" id="PRO_5006626576" evidence="4">
    <location>
        <begin position="33"/>
        <end position="3108"/>
    </location>
</feature>
<evidence type="ECO:0000259" key="5">
    <source>
        <dbReference type="PROSITE" id="PS50093"/>
    </source>
</evidence>
<dbReference type="PROSITE" id="PS50093">
    <property type="entry name" value="PKD"/>
    <property type="match status" value="1"/>
</dbReference>